<accession>A0A0D9XUU2</accession>
<feature type="transmembrane region" description="Helical" evidence="1">
    <location>
        <begin position="340"/>
        <end position="359"/>
    </location>
</feature>
<dbReference type="HOGENOM" id="CLU_009180_3_2_1"/>
<feature type="domain" description="DUF4220" evidence="2">
    <location>
        <begin position="71"/>
        <end position="398"/>
    </location>
</feature>
<feature type="transmembrane region" description="Helical" evidence="1">
    <location>
        <begin position="69"/>
        <end position="89"/>
    </location>
</feature>
<dbReference type="Gramene" id="LPERR11G17950.1">
    <property type="protein sequence ID" value="LPERR11G17950.1"/>
    <property type="gene ID" value="LPERR11G17950"/>
</dbReference>
<dbReference type="Proteomes" id="UP000032180">
    <property type="component" value="Chromosome 11"/>
</dbReference>
<feature type="transmembrane region" description="Helical" evidence="1">
    <location>
        <begin position="693"/>
        <end position="715"/>
    </location>
</feature>
<protein>
    <recommendedName>
        <fullName evidence="2">DUF4220 domain-containing protein</fullName>
    </recommendedName>
</protein>
<feature type="transmembrane region" description="Helical" evidence="1">
    <location>
        <begin position="759"/>
        <end position="779"/>
    </location>
</feature>
<dbReference type="InterPro" id="IPR025315">
    <property type="entry name" value="DUF4220"/>
</dbReference>
<reference evidence="3" key="3">
    <citation type="submission" date="2015-04" db="UniProtKB">
        <authorList>
            <consortium name="EnsemblPlants"/>
        </authorList>
    </citation>
    <scope>IDENTIFICATION</scope>
</reference>
<dbReference type="InterPro" id="IPR007658">
    <property type="entry name" value="DUF594"/>
</dbReference>
<keyword evidence="1" id="KW-0812">Transmembrane</keyword>
<keyword evidence="1" id="KW-1133">Transmembrane helix</keyword>
<dbReference type="EnsemblPlants" id="LPERR11G17950.1">
    <property type="protein sequence ID" value="LPERR11G17950.1"/>
    <property type="gene ID" value="LPERR11G17950"/>
</dbReference>
<dbReference type="Pfam" id="PF04578">
    <property type="entry name" value="DUF594"/>
    <property type="match status" value="1"/>
</dbReference>
<feature type="transmembrane region" description="Helical" evidence="1">
    <location>
        <begin position="35"/>
        <end position="57"/>
    </location>
</feature>
<evidence type="ECO:0000313" key="4">
    <source>
        <dbReference type="Proteomes" id="UP000032180"/>
    </source>
</evidence>
<dbReference type="Pfam" id="PF13968">
    <property type="entry name" value="DUF4220"/>
    <property type="match status" value="2"/>
</dbReference>
<dbReference type="eggNOG" id="ENOG502QQBP">
    <property type="taxonomic scope" value="Eukaryota"/>
</dbReference>
<feature type="transmembrane region" description="Helical" evidence="1">
    <location>
        <begin position="722"/>
        <end position="744"/>
    </location>
</feature>
<name>A0A0D9XUU2_9ORYZ</name>
<evidence type="ECO:0000256" key="1">
    <source>
        <dbReference type="SAM" id="Phobius"/>
    </source>
</evidence>
<reference evidence="4" key="2">
    <citation type="submission" date="2013-12" db="EMBL/GenBank/DDBJ databases">
        <authorList>
            <person name="Yu Y."/>
            <person name="Lee S."/>
            <person name="de Baynast K."/>
            <person name="Wissotski M."/>
            <person name="Liu L."/>
            <person name="Talag J."/>
            <person name="Goicoechea J."/>
            <person name="Angelova A."/>
            <person name="Jetty R."/>
            <person name="Kudrna D."/>
            <person name="Golser W."/>
            <person name="Rivera L."/>
            <person name="Zhang J."/>
            <person name="Wing R."/>
        </authorList>
    </citation>
    <scope>NUCLEOTIDE SEQUENCE</scope>
</reference>
<dbReference type="PANTHER" id="PTHR31325">
    <property type="entry name" value="OS01G0798800 PROTEIN-RELATED"/>
    <property type="match status" value="1"/>
</dbReference>
<keyword evidence="4" id="KW-1185">Reference proteome</keyword>
<dbReference type="AlphaFoldDB" id="A0A0D9XUU2"/>
<evidence type="ECO:0000313" key="3">
    <source>
        <dbReference type="EnsemblPlants" id="LPERR11G17950.1"/>
    </source>
</evidence>
<keyword evidence="1" id="KW-0472">Membrane</keyword>
<feature type="transmembrane region" description="Helical" evidence="1">
    <location>
        <begin position="298"/>
        <end position="320"/>
    </location>
</feature>
<feature type="transmembrane region" description="Helical" evidence="1">
    <location>
        <begin position="101"/>
        <end position="121"/>
    </location>
</feature>
<evidence type="ECO:0000259" key="2">
    <source>
        <dbReference type="Pfam" id="PF13968"/>
    </source>
</evidence>
<sequence>MGDNEVCVVCVQQRCHPPTAQHSLVMHAQRLWNDWEIQCLVLVSFSLQVFLLFFAIFRRCHRSTVLSMLLWLAYLSADSVAIYLLGRLMLLVGDDPRHQLVLFWAPFLLLHLGGQETITAFSMEDCALWKRHLLNLATQVSLAIYVVGKQWQGDKSLVAPTTLMFVAGTTRYVERILALKRALSTTLESSAMEFYVPGDMVQFYIYSEAYYRKLETIISDKQDRNFKRIMEVATKGFMLSLDFLMDVTPPRPSAWYYGGKEFWIDRSSDNMGDMVYKLADIHLSLIYDYLYTKFGGGLMGVLCHLTTLALTCIALALFVVSRLGHKGSIYYDRNDVTISYILLVGAIALEILSALLWLMSSTLPHETRNTILYNILKHLCPESRVKWSGKLQQYNMIDKCIQQTQAGRLEQMMHRVGIERGPCTKPVKVSADVKKLILGKILAELSDTSTIEEELSLTRFHGKWAQRWVKRYYQDQVPRNTHASSSSSSSQSDRAQHALMVSQIQDLGFVSSAFLWHLVTDICLDQSDTTSDHSSNKLKSSSRELSNYVMYLLVECKAMLSGFEHGSLNYIRQQMLRLLVDFHNGQDDRRGFLSNLCNNIVHRVLDEQELDDVFRRAVYASSTLLKMDAASRWELIATVWAEMLCYIACNCGAGFHAKQLCAGGEFVTHVKMLLFILSFPVLVSYAQHLWNDWEIQCMVLVSFALQVFLLFSAVFRRRHRSVVLSVLLWLAYLSADSVAVYLLGRLTLLVGDDTRHQLVLFWAPFLLLHLGGQETITAFSMEDCALWKRHLLNLATQVSLVIYIVGRQWRGDKQLVAPTVLIFVAGTTRYADRILALRRAQSSALGIRHYENCIRGYTGIFEDGIEHQSYTSTNYYQIKLGSIISNKQERNFERVMEVANIGSSLSIYFFMDLIRPRTSYLYEYTKELWSEPAIDLQTTLVI</sequence>
<dbReference type="STRING" id="77586.A0A0D9XUU2"/>
<proteinExistence type="predicted"/>
<organism evidence="3 4">
    <name type="scientific">Leersia perrieri</name>
    <dbReference type="NCBI Taxonomy" id="77586"/>
    <lineage>
        <taxon>Eukaryota</taxon>
        <taxon>Viridiplantae</taxon>
        <taxon>Streptophyta</taxon>
        <taxon>Embryophyta</taxon>
        <taxon>Tracheophyta</taxon>
        <taxon>Spermatophyta</taxon>
        <taxon>Magnoliopsida</taxon>
        <taxon>Liliopsida</taxon>
        <taxon>Poales</taxon>
        <taxon>Poaceae</taxon>
        <taxon>BOP clade</taxon>
        <taxon>Oryzoideae</taxon>
        <taxon>Oryzeae</taxon>
        <taxon>Oryzinae</taxon>
        <taxon>Leersia</taxon>
    </lineage>
</organism>
<feature type="domain" description="DUF4220" evidence="2">
    <location>
        <begin position="729"/>
        <end position="875"/>
    </location>
</feature>
<feature type="transmembrane region" description="Helical" evidence="1">
    <location>
        <begin position="666"/>
        <end position="687"/>
    </location>
</feature>
<reference evidence="3 4" key="1">
    <citation type="submission" date="2012-08" db="EMBL/GenBank/DDBJ databases">
        <title>Oryza genome evolution.</title>
        <authorList>
            <person name="Wing R.A."/>
        </authorList>
    </citation>
    <scope>NUCLEOTIDE SEQUENCE</scope>
</reference>